<organism evidence="2">
    <name type="scientific">Chromera velia CCMP2878</name>
    <dbReference type="NCBI Taxonomy" id="1169474"/>
    <lineage>
        <taxon>Eukaryota</taxon>
        <taxon>Sar</taxon>
        <taxon>Alveolata</taxon>
        <taxon>Colpodellida</taxon>
        <taxon>Chromeraceae</taxon>
        <taxon>Chromera</taxon>
    </lineage>
</organism>
<dbReference type="VEuPathDB" id="CryptoDB:Cvel_20415"/>
<accession>A0A0G4G6Q8</accession>
<dbReference type="AlphaFoldDB" id="A0A0G4G6Q8"/>
<evidence type="ECO:0000256" key="1">
    <source>
        <dbReference type="SAM" id="MobiDB-lite"/>
    </source>
</evidence>
<reference evidence="2" key="1">
    <citation type="submission" date="2014-11" db="EMBL/GenBank/DDBJ databases">
        <authorList>
            <person name="Otto D Thomas"/>
            <person name="Naeem Raeece"/>
        </authorList>
    </citation>
    <scope>NUCLEOTIDE SEQUENCE</scope>
</reference>
<name>A0A0G4G6Q8_9ALVE</name>
<sequence length="225" mass="24677">MSKGKLFTQIPAVILPLQGGAEVGSQKPGKCAFCQFEWKSVRIDRCVRHLIKTAGSAGYNCKSVPEDTVKKLKQLYPQFAQPDEASPAASLPSLVDSEASPGASSVAASAAGSRRHADFHMESERPPKKQMTIEGSQNATNKPSVHMAISRFFIEQGLPFVKVGTPAFREMFEMIAKYGRHSSGSYMDCPSRNELAHNLLNKTHSLSDRETSKIIHVDVLQRKCT</sequence>
<feature type="non-terminal residue" evidence="2">
    <location>
        <position position="225"/>
    </location>
</feature>
<feature type="compositionally biased region" description="Basic and acidic residues" evidence="1">
    <location>
        <begin position="115"/>
        <end position="127"/>
    </location>
</feature>
<evidence type="ECO:0000313" key="2">
    <source>
        <dbReference type="EMBL" id="CEM23890.1"/>
    </source>
</evidence>
<dbReference type="PhylomeDB" id="A0A0G4G6Q8"/>
<protein>
    <submittedName>
        <fullName evidence="2">Uncharacterized protein</fullName>
    </submittedName>
</protein>
<feature type="compositionally biased region" description="Low complexity" evidence="1">
    <location>
        <begin position="97"/>
        <end position="112"/>
    </location>
</feature>
<proteinExistence type="predicted"/>
<dbReference type="EMBL" id="CDMZ01000914">
    <property type="protein sequence ID" value="CEM23890.1"/>
    <property type="molecule type" value="Genomic_DNA"/>
</dbReference>
<gene>
    <name evidence="2" type="ORF">Cvel_20415</name>
</gene>
<feature type="region of interest" description="Disordered" evidence="1">
    <location>
        <begin position="83"/>
        <end position="141"/>
    </location>
</feature>